<comment type="caution">
    <text evidence="4">The sequence shown here is derived from an EMBL/GenBank/DDBJ whole genome shotgun (WGS) entry which is preliminary data.</text>
</comment>
<protein>
    <submittedName>
        <fullName evidence="4">50S ribosomal protein L20</fullName>
    </submittedName>
</protein>
<evidence type="ECO:0000313" key="5">
    <source>
        <dbReference type="Proteomes" id="UP000003053"/>
    </source>
</evidence>
<proteinExistence type="predicted"/>
<dbReference type="STRING" id="313594.PI23P_06356"/>
<gene>
    <name evidence="4" type="ORF">PI23P_06356</name>
</gene>
<keyword evidence="1" id="KW-0175">Coiled coil</keyword>
<reference evidence="4 5" key="1">
    <citation type="submission" date="2006-02" db="EMBL/GenBank/DDBJ databases">
        <authorList>
            <person name="Murray A."/>
            <person name="Staley J."/>
            <person name="Ferriera S."/>
            <person name="Johnson J."/>
            <person name="Kravitz S."/>
            <person name="Halpern A."/>
            <person name="Remington K."/>
            <person name="Beeson K."/>
            <person name="Tran B."/>
            <person name="Rogers Y.-H."/>
            <person name="Friedman R."/>
            <person name="Venter J.C."/>
        </authorList>
    </citation>
    <scope>NUCLEOTIDE SEQUENCE [LARGE SCALE GENOMIC DNA]</scope>
    <source>
        <strain evidence="4 5">23-P</strain>
    </source>
</reference>
<feature type="chain" id="PRO_5002666893" evidence="3">
    <location>
        <begin position="20"/>
        <end position="193"/>
    </location>
</feature>
<organism evidence="4 5">
    <name type="scientific">Polaribacter irgensii 23-P</name>
    <dbReference type="NCBI Taxonomy" id="313594"/>
    <lineage>
        <taxon>Bacteria</taxon>
        <taxon>Pseudomonadati</taxon>
        <taxon>Bacteroidota</taxon>
        <taxon>Flavobacteriia</taxon>
        <taxon>Flavobacteriales</taxon>
        <taxon>Flavobacteriaceae</taxon>
    </lineage>
</organism>
<keyword evidence="2" id="KW-1133">Transmembrane helix</keyword>
<evidence type="ECO:0000256" key="2">
    <source>
        <dbReference type="SAM" id="Phobius"/>
    </source>
</evidence>
<keyword evidence="2" id="KW-0472">Membrane</keyword>
<dbReference type="eggNOG" id="ENOG502ZC2G">
    <property type="taxonomic scope" value="Bacteria"/>
</dbReference>
<name>A4C370_9FLAO</name>
<dbReference type="HOGENOM" id="CLU_108467_0_0_10"/>
<dbReference type="Proteomes" id="UP000003053">
    <property type="component" value="Unassembled WGS sequence"/>
</dbReference>
<dbReference type="GO" id="GO:0005840">
    <property type="term" value="C:ribosome"/>
    <property type="evidence" value="ECO:0007669"/>
    <property type="project" value="UniProtKB-KW"/>
</dbReference>
<dbReference type="RefSeq" id="WP_004569892.1">
    <property type="nucleotide sequence ID" value="NZ_CH724148.1"/>
</dbReference>
<feature type="transmembrane region" description="Helical" evidence="2">
    <location>
        <begin position="124"/>
        <end position="142"/>
    </location>
</feature>
<keyword evidence="4" id="KW-0687">Ribonucleoprotein</keyword>
<dbReference type="EMBL" id="AAOG01000006">
    <property type="protein sequence ID" value="EAR11541.1"/>
    <property type="molecule type" value="Genomic_DNA"/>
</dbReference>
<keyword evidence="3" id="KW-0732">Signal</keyword>
<dbReference type="AlphaFoldDB" id="A4C370"/>
<evidence type="ECO:0000313" key="4">
    <source>
        <dbReference type="EMBL" id="EAR11541.1"/>
    </source>
</evidence>
<evidence type="ECO:0000256" key="3">
    <source>
        <dbReference type="SAM" id="SignalP"/>
    </source>
</evidence>
<feature type="coiled-coil region" evidence="1">
    <location>
        <begin position="151"/>
        <end position="193"/>
    </location>
</feature>
<keyword evidence="2" id="KW-0812">Transmembrane</keyword>
<evidence type="ECO:0000256" key="1">
    <source>
        <dbReference type="SAM" id="Coils"/>
    </source>
</evidence>
<keyword evidence="5" id="KW-1185">Reference proteome</keyword>
<dbReference type="OrthoDB" id="981213at2"/>
<accession>A4C370</accession>
<sequence length="193" mass="22412">MKLNPFTFVALLITFVSFAQEPALEDTSLNGQFNALYRVSNTYQAYKIIGKESYMQLKQNVLDSLKTAKKKLSEKNNLLITARASSAKSQELLTSLSLDLEASIKKENDISLFGVSIRKTNYNLSLWTFILTLIFALLFFIFKFTTNHTLSNKAQNDLKDLDFEFEQYRRKSIEREQKLRRTLQDEINKQRNS</sequence>
<keyword evidence="4" id="KW-0689">Ribosomal protein</keyword>
<feature type="signal peptide" evidence="3">
    <location>
        <begin position="1"/>
        <end position="19"/>
    </location>
</feature>